<accession>A0A484NBE0</accession>
<sequence>MITIHEAQSATGTTTNKARVEASATTIDNGRDAKAPDPADIAEDKAVLVEIEQICVAEDVLGNNQNPSDTDPNSRIEKTCEAHKLDANTFSLKKEMDGTLSPSINGDNETISDPTHSTNLSPPVTIAASYDPTTIGLVLHSFEVDGQHYEIRSYIEEGETSNQREETPNDFQDVQNKRSKRPGKRGIAPRTIKTRSYDPNLKVGAVSEITRYWPSRKSTTMEKIVTPKSYSVPFCPYEIVGGVFLSGVSGSTWQLRFGILILGFGHYFASMPTLDSRLLEASAF</sequence>
<organism evidence="2 3">
    <name type="scientific">Cuscuta campestris</name>
    <dbReference type="NCBI Taxonomy" id="132261"/>
    <lineage>
        <taxon>Eukaryota</taxon>
        <taxon>Viridiplantae</taxon>
        <taxon>Streptophyta</taxon>
        <taxon>Embryophyta</taxon>
        <taxon>Tracheophyta</taxon>
        <taxon>Spermatophyta</taxon>
        <taxon>Magnoliopsida</taxon>
        <taxon>eudicotyledons</taxon>
        <taxon>Gunneridae</taxon>
        <taxon>Pentapetalae</taxon>
        <taxon>asterids</taxon>
        <taxon>lamiids</taxon>
        <taxon>Solanales</taxon>
        <taxon>Convolvulaceae</taxon>
        <taxon>Cuscuteae</taxon>
        <taxon>Cuscuta</taxon>
        <taxon>Cuscuta subgen. Grammica</taxon>
        <taxon>Cuscuta sect. Cleistogrammica</taxon>
    </lineage>
</organism>
<evidence type="ECO:0000313" key="2">
    <source>
        <dbReference type="EMBL" id="VFQ98522.1"/>
    </source>
</evidence>
<name>A0A484NBE0_9ASTE</name>
<reference evidence="2 3" key="1">
    <citation type="submission" date="2018-04" db="EMBL/GenBank/DDBJ databases">
        <authorList>
            <person name="Vogel A."/>
        </authorList>
    </citation>
    <scope>NUCLEOTIDE SEQUENCE [LARGE SCALE GENOMIC DNA]</scope>
</reference>
<evidence type="ECO:0000313" key="3">
    <source>
        <dbReference type="Proteomes" id="UP000595140"/>
    </source>
</evidence>
<keyword evidence="3" id="KW-1185">Reference proteome</keyword>
<protein>
    <submittedName>
        <fullName evidence="2">Uncharacterized protein</fullName>
    </submittedName>
</protein>
<dbReference type="Proteomes" id="UP000595140">
    <property type="component" value="Unassembled WGS sequence"/>
</dbReference>
<proteinExistence type="predicted"/>
<gene>
    <name evidence="2" type="ORF">CCAM_LOCUS40298</name>
</gene>
<dbReference type="AlphaFoldDB" id="A0A484NBE0"/>
<feature type="region of interest" description="Disordered" evidence="1">
    <location>
        <begin position="101"/>
        <end position="120"/>
    </location>
</feature>
<dbReference type="EMBL" id="OOIL02006592">
    <property type="protein sequence ID" value="VFQ98522.1"/>
    <property type="molecule type" value="Genomic_DNA"/>
</dbReference>
<evidence type="ECO:0000256" key="1">
    <source>
        <dbReference type="SAM" id="MobiDB-lite"/>
    </source>
</evidence>
<feature type="region of interest" description="Disordered" evidence="1">
    <location>
        <begin position="157"/>
        <end position="190"/>
    </location>
</feature>